<dbReference type="InterPro" id="IPR050597">
    <property type="entry name" value="Cytochrome_c_Oxidase_Subunit"/>
</dbReference>
<keyword evidence="1 4" id="KW-0349">Heme</keyword>
<dbReference type="PANTHER" id="PTHR33751">
    <property type="entry name" value="CBB3-TYPE CYTOCHROME C OXIDASE SUBUNIT FIXP"/>
    <property type="match status" value="1"/>
</dbReference>
<dbReference type="Gene3D" id="6.10.280.130">
    <property type="match status" value="1"/>
</dbReference>
<name>A0A6M1SQA0_9BACT</name>
<dbReference type="InterPro" id="IPR032858">
    <property type="entry name" value="CcoP_N"/>
</dbReference>
<keyword evidence="6" id="KW-0812">Transmembrane</keyword>
<dbReference type="SUPFAM" id="SSF46626">
    <property type="entry name" value="Cytochrome c"/>
    <property type="match status" value="1"/>
</dbReference>
<evidence type="ECO:0000313" key="9">
    <source>
        <dbReference type="Proteomes" id="UP000473278"/>
    </source>
</evidence>
<evidence type="ECO:0000256" key="2">
    <source>
        <dbReference type="ARBA" id="ARBA00022723"/>
    </source>
</evidence>
<evidence type="ECO:0000259" key="7">
    <source>
        <dbReference type="PROSITE" id="PS51007"/>
    </source>
</evidence>
<dbReference type="PANTHER" id="PTHR33751:SF1">
    <property type="entry name" value="CBB3-TYPE CYTOCHROME C OXIDASE SUBUNIT FIXP"/>
    <property type="match status" value="1"/>
</dbReference>
<dbReference type="Pfam" id="PF13442">
    <property type="entry name" value="Cytochrome_CBB3"/>
    <property type="match status" value="1"/>
</dbReference>
<reference evidence="8 9" key="1">
    <citation type="submission" date="2020-02" db="EMBL/GenBank/DDBJ databases">
        <title>Balneolaceae bacterium YR4-1, complete genome.</title>
        <authorList>
            <person name="Li Y."/>
            <person name="Wu S."/>
        </authorList>
    </citation>
    <scope>NUCLEOTIDE SEQUENCE [LARGE SCALE GENOMIC DNA]</scope>
    <source>
        <strain evidence="8 9">YR4-1</strain>
    </source>
</reference>
<dbReference type="PROSITE" id="PS51007">
    <property type="entry name" value="CYTC"/>
    <property type="match status" value="1"/>
</dbReference>
<organism evidence="8 9">
    <name type="scientific">Halalkalibaculum roseum</name>
    <dbReference type="NCBI Taxonomy" id="2709311"/>
    <lineage>
        <taxon>Bacteria</taxon>
        <taxon>Pseudomonadati</taxon>
        <taxon>Balneolota</taxon>
        <taxon>Balneolia</taxon>
        <taxon>Balneolales</taxon>
        <taxon>Balneolaceae</taxon>
        <taxon>Halalkalibaculum</taxon>
    </lineage>
</organism>
<dbReference type="Gene3D" id="1.10.760.10">
    <property type="entry name" value="Cytochrome c-like domain"/>
    <property type="match status" value="1"/>
</dbReference>
<evidence type="ECO:0000256" key="6">
    <source>
        <dbReference type="SAM" id="Phobius"/>
    </source>
</evidence>
<evidence type="ECO:0000256" key="1">
    <source>
        <dbReference type="ARBA" id="ARBA00022617"/>
    </source>
</evidence>
<keyword evidence="9" id="KW-1185">Reference proteome</keyword>
<feature type="region of interest" description="Disordered" evidence="5">
    <location>
        <begin position="181"/>
        <end position="205"/>
    </location>
</feature>
<evidence type="ECO:0000313" key="8">
    <source>
        <dbReference type="EMBL" id="NGP77541.1"/>
    </source>
</evidence>
<dbReference type="Pfam" id="PF14715">
    <property type="entry name" value="FixP_N"/>
    <property type="match status" value="1"/>
</dbReference>
<evidence type="ECO:0000256" key="4">
    <source>
        <dbReference type="PROSITE-ProRule" id="PRU00433"/>
    </source>
</evidence>
<proteinExistence type="predicted"/>
<dbReference type="RefSeq" id="WP_165143036.1">
    <property type="nucleotide sequence ID" value="NZ_JAALLT010000004.1"/>
</dbReference>
<keyword evidence="2 4" id="KW-0479">Metal-binding</keyword>
<keyword evidence="6" id="KW-0472">Membrane</keyword>
<dbReference type="InterPro" id="IPR009056">
    <property type="entry name" value="Cyt_c-like_dom"/>
</dbReference>
<comment type="caution">
    <text evidence="8">The sequence shown here is derived from an EMBL/GenBank/DDBJ whole genome shotgun (WGS) entry which is preliminary data.</text>
</comment>
<dbReference type="AlphaFoldDB" id="A0A6M1SQA0"/>
<accession>A0A6M1SQA0</accession>
<dbReference type="GO" id="GO:0009055">
    <property type="term" value="F:electron transfer activity"/>
    <property type="evidence" value="ECO:0007669"/>
    <property type="project" value="InterPro"/>
</dbReference>
<dbReference type="GO" id="GO:0046872">
    <property type="term" value="F:metal ion binding"/>
    <property type="evidence" value="ECO:0007669"/>
    <property type="project" value="UniProtKB-KW"/>
</dbReference>
<gene>
    <name evidence="8" type="ORF">G3570_12910</name>
</gene>
<dbReference type="GO" id="GO:0020037">
    <property type="term" value="F:heme binding"/>
    <property type="evidence" value="ECO:0007669"/>
    <property type="project" value="InterPro"/>
</dbReference>
<dbReference type="InterPro" id="IPR036909">
    <property type="entry name" value="Cyt_c-like_dom_sf"/>
</dbReference>
<dbReference type="Proteomes" id="UP000473278">
    <property type="component" value="Unassembled WGS sequence"/>
</dbReference>
<protein>
    <submittedName>
        <fullName evidence="8">C-type cytochrome</fullName>
    </submittedName>
</protein>
<evidence type="ECO:0000256" key="5">
    <source>
        <dbReference type="SAM" id="MobiDB-lite"/>
    </source>
</evidence>
<keyword evidence="3 4" id="KW-0408">Iron</keyword>
<evidence type="ECO:0000256" key="3">
    <source>
        <dbReference type="ARBA" id="ARBA00023004"/>
    </source>
</evidence>
<dbReference type="EMBL" id="JAALLT010000004">
    <property type="protein sequence ID" value="NGP77541.1"/>
    <property type="molecule type" value="Genomic_DNA"/>
</dbReference>
<feature type="transmembrane region" description="Helical" evidence="6">
    <location>
        <begin position="29"/>
        <end position="48"/>
    </location>
</feature>
<dbReference type="InterPro" id="IPR038414">
    <property type="entry name" value="CcoP_N_sf"/>
</dbReference>
<keyword evidence="6" id="KW-1133">Transmembrane helix</keyword>
<feature type="domain" description="Cytochrome c" evidence="7">
    <location>
        <begin position="93"/>
        <end position="177"/>
    </location>
</feature>
<sequence length="205" mass="23117">MKVFDDEKDKLLDHEYDGIRELDNHMPVWWLWLFYFTIAFGVGYMLYYQVLGWGPTQHEEYQQEMAAAEARFGSQEQEDPVESFTWTISNDESDIEAGRELYMNPNQLCFTCHGNNGQGLVGPNLTDEYWMHGCQPQDIASSIINGYPDMGMLPYGSGSKLSNEQVQQLVSYIASLQGTEPDGAKAADMNRAQPCTEGPLASSES</sequence>